<gene>
    <name evidence="1" type="ORF">BpHYR1_035589</name>
</gene>
<keyword evidence="2" id="KW-1185">Reference proteome</keyword>
<dbReference type="EMBL" id="REGN01003885">
    <property type="protein sequence ID" value="RNA20267.1"/>
    <property type="molecule type" value="Genomic_DNA"/>
</dbReference>
<comment type="caution">
    <text evidence="1">The sequence shown here is derived from an EMBL/GenBank/DDBJ whole genome shotgun (WGS) entry which is preliminary data.</text>
</comment>
<organism evidence="1 2">
    <name type="scientific">Brachionus plicatilis</name>
    <name type="common">Marine rotifer</name>
    <name type="synonym">Brachionus muelleri</name>
    <dbReference type="NCBI Taxonomy" id="10195"/>
    <lineage>
        <taxon>Eukaryota</taxon>
        <taxon>Metazoa</taxon>
        <taxon>Spiralia</taxon>
        <taxon>Gnathifera</taxon>
        <taxon>Rotifera</taxon>
        <taxon>Eurotatoria</taxon>
        <taxon>Monogononta</taxon>
        <taxon>Pseudotrocha</taxon>
        <taxon>Ploima</taxon>
        <taxon>Brachionidae</taxon>
        <taxon>Brachionus</taxon>
    </lineage>
</organism>
<evidence type="ECO:0000313" key="2">
    <source>
        <dbReference type="Proteomes" id="UP000276133"/>
    </source>
</evidence>
<name>A0A3M7R9Q9_BRAPC</name>
<accession>A0A3M7R9Q9</accession>
<protein>
    <submittedName>
        <fullName evidence="1">Uncharacterized protein</fullName>
    </submittedName>
</protein>
<proteinExistence type="predicted"/>
<dbReference type="Proteomes" id="UP000276133">
    <property type="component" value="Unassembled WGS sequence"/>
</dbReference>
<evidence type="ECO:0000313" key="1">
    <source>
        <dbReference type="EMBL" id="RNA20267.1"/>
    </source>
</evidence>
<reference evidence="1 2" key="1">
    <citation type="journal article" date="2018" name="Sci. Rep.">
        <title>Genomic signatures of local adaptation to the degree of environmental predictability in rotifers.</title>
        <authorList>
            <person name="Franch-Gras L."/>
            <person name="Hahn C."/>
            <person name="Garcia-Roger E.M."/>
            <person name="Carmona M.J."/>
            <person name="Serra M."/>
            <person name="Gomez A."/>
        </authorList>
    </citation>
    <scope>NUCLEOTIDE SEQUENCE [LARGE SCALE GENOMIC DNA]</scope>
    <source>
        <strain evidence="1">HYR1</strain>
    </source>
</reference>
<sequence length="60" mass="7087">MFNFLQAMFKGAAIFLTEVNKLSRISKLSRYKKNNSKGKFGLLNPDFLFPFFKIKENFFN</sequence>
<dbReference type="AlphaFoldDB" id="A0A3M7R9Q9"/>